<dbReference type="Proteomes" id="UP001233172">
    <property type="component" value="Unassembled WGS sequence"/>
</dbReference>
<comment type="caution">
    <text evidence="1">The sequence shown here is derived from an EMBL/GenBank/DDBJ whole genome shotgun (WGS) entry which is preliminary data.</text>
</comment>
<name>A0AAD8ATF9_BIOPF</name>
<sequence length="76" mass="8384">MQWCPFRVINFSGVKDCFTQFQLLTGTDSSDTLFIRVAVEPVASEVDIDLEVVSMAMVGMLLLDPSLNVVLDQTVS</sequence>
<keyword evidence="2" id="KW-1185">Reference proteome</keyword>
<protein>
    <submittedName>
        <fullName evidence="1">Uncharacterized protein</fullName>
    </submittedName>
</protein>
<gene>
    <name evidence="1" type="ORF">Bpfe_029272</name>
</gene>
<dbReference type="EMBL" id="JASAOG010000280">
    <property type="protein sequence ID" value="KAK0041288.1"/>
    <property type="molecule type" value="Genomic_DNA"/>
</dbReference>
<reference evidence="1" key="2">
    <citation type="submission" date="2023-04" db="EMBL/GenBank/DDBJ databases">
        <authorList>
            <person name="Bu L."/>
            <person name="Lu L."/>
            <person name="Laidemitt M.R."/>
            <person name="Zhang S.M."/>
            <person name="Mutuku M."/>
            <person name="Mkoji G."/>
            <person name="Steinauer M."/>
            <person name="Loker E.S."/>
        </authorList>
    </citation>
    <scope>NUCLEOTIDE SEQUENCE</scope>
    <source>
        <strain evidence="1">KasaAsao</strain>
        <tissue evidence="1">Whole Snail</tissue>
    </source>
</reference>
<dbReference type="AlphaFoldDB" id="A0AAD8ATF9"/>
<organism evidence="1 2">
    <name type="scientific">Biomphalaria pfeifferi</name>
    <name type="common">Bloodfluke planorb</name>
    <name type="synonym">Freshwater snail</name>
    <dbReference type="NCBI Taxonomy" id="112525"/>
    <lineage>
        <taxon>Eukaryota</taxon>
        <taxon>Metazoa</taxon>
        <taxon>Spiralia</taxon>
        <taxon>Lophotrochozoa</taxon>
        <taxon>Mollusca</taxon>
        <taxon>Gastropoda</taxon>
        <taxon>Heterobranchia</taxon>
        <taxon>Euthyneura</taxon>
        <taxon>Panpulmonata</taxon>
        <taxon>Hygrophila</taxon>
        <taxon>Lymnaeoidea</taxon>
        <taxon>Planorbidae</taxon>
        <taxon>Biomphalaria</taxon>
    </lineage>
</organism>
<proteinExistence type="predicted"/>
<evidence type="ECO:0000313" key="2">
    <source>
        <dbReference type="Proteomes" id="UP001233172"/>
    </source>
</evidence>
<accession>A0AAD8ATF9</accession>
<reference evidence="1" key="1">
    <citation type="journal article" date="2023" name="PLoS Negl. Trop. Dis.">
        <title>A genome sequence for Biomphalaria pfeifferi, the major vector snail for the human-infecting parasite Schistosoma mansoni.</title>
        <authorList>
            <person name="Bu L."/>
            <person name="Lu L."/>
            <person name="Laidemitt M.R."/>
            <person name="Zhang S.M."/>
            <person name="Mutuku M."/>
            <person name="Mkoji G."/>
            <person name="Steinauer M."/>
            <person name="Loker E.S."/>
        </authorList>
    </citation>
    <scope>NUCLEOTIDE SEQUENCE</scope>
    <source>
        <strain evidence="1">KasaAsao</strain>
    </source>
</reference>
<evidence type="ECO:0000313" key="1">
    <source>
        <dbReference type="EMBL" id="KAK0041288.1"/>
    </source>
</evidence>